<dbReference type="AlphaFoldDB" id="A0A345JPL9"/>
<dbReference type="OrthoDB" id="5648094at2"/>
<accession>A0A345JPL9</accession>
<reference evidence="1 2" key="1">
    <citation type="submission" date="2017-07" db="EMBL/GenBank/DDBJ databases">
        <title>Complete genome sequences and comparative analysis of the novel pathogen Francisella opportunistica.</title>
        <authorList>
            <person name="Dietrich E.A."/>
            <person name="Kingry L.C."/>
            <person name="Petersen J.M."/>
        </authorList>
    </citation>
    <scope>NUCLEOTIDE SEQUENCE [LARGE SCALE GENOMIC DNA]</scope>
    <source>
        <strain evidence="1 2">14-2155</strain>
    </source>
</reference>
<keyword evidence="2" id="KW-1185">Reference proteome</keyword>
<dbReference type="EMBL" id="CP022375">
    <property type="protein sequence ID" value="AXH29265.1"/>
    <property type="molecule type" value="Genomic_DNA"/>
</dbReference>
<proteinExistence type="predicted"/>
<gene>
    <name evidence="1" type="ORF">CGC43_01005</name>
</gene>
<name>A0A345JPL9_9GAMM</name>
<dbReference type="KEGG" id="foo:CGC45_00995"/>
<sequence>MFNVKTKNFKIYAIEDYNNSYKEFEFTNKNFVYEISSNTGLGLWDKKRAYLFDSKDIKKILNSYLRSFKSNKDEIDDFIVYDYNKLQDTDFIDKFGYQVSHFVEFRCNFDNQYFNFLNKASPKPGYPIVFKDDSYNFVRLKFNENMSSVVKELNSMVKDTINKSGITFMQHTFSNYCKNNKIFTKPLSTKPNTFIQEILKYKIVDEKILILTEYELQELFVYSKYLDCQDPYKQYCTDKNISKNKSLNNLEDSWSGFEYQSKKEFLPKLESAKSIRDKINLSENVYCPFTFIVEGNKPFSHVTLCKIDNKIFVKEITIYDSLLSLINNDSYKQNLKSALDTFAENYKNSLNSKIELSKKIENLGLQAPLQTDCGRYVTIWLLAIVNGIDFKKLDNYPTLFEPLINLAKTRFFEGEKYTQKLISPDNLTKKMVHACEILE</sequence>
<dbReference type="Proteomes" id="UP000253862">
    <property type="component" value="Chromosome"/>
</dbReference>
<protein>
    <submittedName>
        <fullName evidence="1">Uncharacterized protein</fullName>
    </submittedName>
</protein>
<evidence type="ECO:0000313" key="1">
    <source>
        <dbReference type="EMBL" id="AXH29265.1"/>
    </source>
</evidence>
<evidence type="ECO:0000313" key="2">
    <source>
        <dbReference type="Proteomes" id="UP000253862"/>
    </source>
</evidence>
<organism evidence="1 2">
    <name type="scientific">Francisella opportunistica</name>
    <dbReference type="NCBI Taxonomy" id="2016517"/>
    <lineage>
        <taxon>Bacteria</taxon>
        <taxon>Pseudomonadati</taxon>
        <taxon>Pseudomonadota</taxon>
        <taxon>Gammaproteobacteria</taxon>
        <taxon>Thiotrichales</taxon>
        <taxon>Francisellaceae</taxon>
        <taxon>Francisella</taxon>
    </lineage>
</organism>
<dbReference type="RefSeq" id="WP_071628560.1">
    <property type="nucleotide sequence ID" value="NZ_CP022375.1"/>
</dbReference>